<reference evidence="1 2" key="1">
    <citation type="submission" date="2024-09" db="EMBL/GenBank/DDBJ databases">
        <title>Chromosome-scale assembly of Riccia fluitans.</title>
        <authorList>
            <person name="Paukszto L."/>
            <person name="Sawicki J."/>
            <person name="Karawczyk K."/>
            <person name="Piernik-Szablinska J."/>
            <person name="Szczecinska M."/>
            <person name="Mazdziarz M."/>
        </authorList>
    </citation>
    <scope>NUCLEOTIDE SEQUENCE [LARGE SCALE GENOMIC DNA]</scope>
    <source>
        <strain evidence="1">Rf_01</strain>
        <tissue evidence="1">Aerial parts of the thallus</tissue>
    </source>
</reference>
<keyword evidence="2" id="KW-1185">Reference proteome</keyword>
<dbReference type="AlphaFoldDB" id="A0ABD1YH97"/>
<organism evidence="1 2">
    <name type="scientific">Riccia fluitans</name>
    <dbReference type="NCBI Taxonomy" id="41844"/>
    <lineage>
        <taxon>Eukaryota</taxon>
        <taxon>Viridiplantae</taxon>
        <taxon>Streptophyta</taxon>
        <taxon>Embryophyta</taxon>
        <taxon>Marchantiophyta</taxon>
        <taxon>Marchantiopsida</taxon>
        <taxon>Marchantiidae</taxon>
        <taxon>Marchantiales</taxon>
        <taxon>Ricciaceae</taxon>
        <taxon>Riccia</taxon>
    </lineage>
</organism>
<evidence type="ECO:0000313" key="2">
    <source>
        <dbReference type="Proteomes" id="UP001605036"/>
    </source>
</evidence>
<sequence length="75" mass="8846">MSQRGNKERGQPEPEVVKQLIQRTRELTERPCLGTRFVATHEFIAHPLYKRKILEAIVSDTEYTDLYGRSRWLVC</sequence>
<dbReference type="EMBL" id="JBHFFA010000004">
    <property type="protein sequence ID" value="KAL2629052.1"/>
    <property type="molecule type" value="Genomic_DNA"/>
</dbReference>
<accession>A0ABD1YH97</accession>
<name>A0ABD1YH97_9MARC</name>
<comment type="caution">
    <text evidence="1">The sequence shown here is derived from an EMBL/GenBank/DDBJ whole genome shotgun (WGS) entry which is preliminary data.</text>
</comment>
<dbReference type="Gene3D" id="3.20.20.70">
    <property type="entry name" value="Aldolase class I"/>
    <property type="match status" value="1"/>
</dbReference>
<protein>
    <submittedName>
        <fullName evidence="1">Uncharacterized protein</fullName>
    </submittedName>
</protein>
<gene>
    <name evidence="1" type="ORF">R1flu_013738</name>
</gene>
<dbReference type="Proteomes" id="UP001605036">
    <property type="component" value="Unassembled WGS sequence"/>
</dbReference>
<proteinExistence type="predicted"/>
<evidence type="ECO:0000313" key="1">
    <source>
        <dbReference type="EMBL" id="KAL2629052.1"/>
    </source>
</evidence>
<dbReference type="InterPro" id="IPR013785">
    <property type="entry name" value="Aldolase_TIM"/>
</dbReference>